<comment type="caution">
    <text evidence="23">The sequence shown here is derived from an EMBL/GenBank/DDBJ whole genome shotgun (WGS) entry which is preliminary data.</text>
</comment>
<evidence type="ECO:0000256" key="11">
    <source>
        <dbReference type="ARBA" id="ARBA00022741"/>
    </source>
</evidence>
<evidence type="ECO:0000313" key="22">
    <source>
        <dbReference type="EMBL" id="MEX6465019.1"/>
    </source>
</evidence>
<protein>
    <recommendedName>
        <fullName evidence="8">Dihydrofolate synthase/folylpolyglutamate synthase</fullName>
        <ecNumber evidence="6">6.3.2.12</ecNumber>
        <ecNumber evidence="7">6.3.2.17</ecNumber>
    </recommendedName>
    <alternativeName>
        <fullName evidence="15">Tetrahydrofolylpolyglutamate synthase</fullName>
    </alternativeName>
</protein>
<dbReference type="GO" id="GO:0046656">
    <property type="term" value="P:folic acid biosynthetic process"/>
    <property type="evidence" value="ECO:0007669"/>
    <property type="project" value="UniProtKB-KW"/>
</dbReference>
<dbReference type="InterPro" id="IPR036615">
    <property type="entry name" value="Mur_ligase_C_dom_sf"/>
</dbReference>
<evidence type="ECO:0000256" key="16">
    <source>
        <dbReference type="ARBA" id="ARBA00047493"/>
    </source>
</evidence>
<evidence type="ECO:0000256" key="5">
    <source>
        <dbReference type="ARBA" id="ARBA00011245"/>
    </source>
</evidence>
<keyword evidence="12" id="KW-0067">ATP-binding</keyword>
<reference evidence="23 24" key="1">
    <citation type="submission" date="2019-03" db="EMBL/GenBank/DDBJ databases">
        <title>Root nodule microbial communities of legume samples collected from USA, Mexico and Botswana.</title>
        <authorList>
            <person name="Hirsch A."/>
        </authorList>
    </citation>
    <scope>NUCLEOTIDE SEQUENCE [LARGE SCALE GENOMIC DNA]</scope>
    <source>
        <strain evidence="23 24">55</strain>
    </source>
</reference>
<comment type="similarity">
    <text evidence="4">Belongs to the folylpolyglutamate synthase family.</text>
</comment>
<keyword evidence="10" id="KW-0479">Metal-binding</keyword>
<keyword evidence="14" id="KW-0289">Folate biosynthesis</keyword>
<dbReference type="Pfam" id="PF02875">
    <property type="entry name" value="Mur_ligase_C"/>
    <property type="match status" value="1"/>
</dbReference>
<feature type="domain" description="Mur ligase central" evidence="20">
    <location>
        <begin position="204"/>
        <end position="357"/>
    </location>
</feature>
<evidence type="ECO:0000259" key="19">
    <source>
        <dbReference type="Pfam" id="PF02875"/>
    </source>
</evidence>
<evidence type="ECO:0000256" key="14">
    <source>
        <dbReference type="ARBA" id="ARBA00022909"/>
    </source>
</evidence>
<proteinExistence type="inferred from homology"/>
<keyword evidence="25" id="KW-1185">Reference proteome</keyword>
<dbReference type="GO" id="GO:0004326">
    <property type="term" value="F:tetrahydrofolylpolyglutamate synthase activity"/>
    <property type="evidence" value="ECO:0007669"/>
    <property type="project" value="UniProtKB-EC"/>
</dbReference>
<feature type="domain" description="Mur ligase C-terminal" evidence="19">
    <location>
        <begin position="385"/>
        <end position="496"/>
    </location>
</feature>
<dbReference type="NCBIfam" id="TIGR01499">
    <property type="entry name" value="folC"/>
    <property type="match status" value="1"/>
</dbReference>
<sequence>MSDRKWLPPHDPEEGWDTPTEEDVAEMLGEDGLVSGVPLGGPIPGDEESDGDDHLPPRPIPEVGSPEWQADTAELAAVEENLATRWPESRLEPSLDRIAELTSILGDPQHAYPVVHVAGTNGKTSVTRMIDALLRALHQRTGRNSSPHLQSVTERIAMDGEPITARTFVDTYRELQPYFDLVDQRSEEAGGPRMSYFEVLTAMAFAAFADAPVDVAVIETGMGGTWDATNVVRPAVSVITPVGLDHTEYLGEDLATIAGEKAGIIQPGPSDDLLPRDPVAVIGRQEPEAMEVLIRRAVEVGAVVARLGSEFDVVERRLAVGGQQLTLRGLGGEYPEVFLPLFGEHQAENAATALAAVEAFFGAGPDRALDPELVRAGFAAVDNPGRLERLSSSPTVLVDAAHNGHGGRALAEAVTSEFDFKRLVAVVAMLDGKDADAFLAALEPVVEEVVVTRSASPRAMELDELARIAEERFTAQRVHVVDTLPDAVSAALDLVGVPDPTADDDVSGVGVLVTGSVVTAGAARSLFGKDAQ</sequence>
<dbReference type="InterPro" id="IPR013221">
    <property type="entry name" value="Mur_ligase_cen"/>
</dbReference>
<dbReference type="SUPFAM" id="SSF53623">
    <property type="entry name" value="MurD-like peptide ligases, catalytic domain"/>
    <property type="match status" value="1"/>
</dbReference>
<evidence type="ECO:0000313" key="24">
    <source>
        <dbReference type="Proteomes" id="UP000295805"/>
    </source>
</evidence>
<dbReference type="RefSeq" id="WP_174521534.1">
    <property type="nucleotide sequence ID" value="NZ_CP143053.1"/>
</dbReference>
<keyword evidence="11" id="KW-0547">Nucleotide-binding</keyword>
<comment type="subunit">
    <text evidence="5">Monomer.</text>
</comment>
<evidence type="ECO:0000313" key="25">
    <source>
        <dbReference type="Proteomes" id="UP001560293"/>
    </source>
</evidence>
<comment type="catalytic activity">
    <reaction evidence="16">
        <text>(6S)-5,6,7,8-tetrahydrofolyl-(gamma-L-Glu)(n) + L-glutamate + ATP = (6S)-5,6,7,8-tetrahydrofolyl-(gamma-L-Glu)(n+1) + ADP + phosphate + H(+)</text>
        <dbReference type="Rhea" id="RHEA:10580"/>
        <dbReference type="Rhea" id="RHEA-COMP:14738"/>
        <dbReference type="Rhea" id="RHEA-COMP:14740"/>
        <dbReference type="ChEBI" id="CHEBI:15378"/>
        <dbReference type="ChEBI" id="CHEBI:29985"/>
        <dbReference type="ChEBI" id="CHEBI:30616"/>
        <dbReference type="ChEBI" id="CHEBI:43474"/>
        <dbReference type="ChEBI" id="CHEBI:141005"/>
        <dbReference type="ChEBI" id="CHEBI:456216"/>
        <dbReference type="EC" id="6.3.2.17"/>
    </reaction>
</comment>
<feature type="compositionally biased region" description="Basic and acidic residues" evidence="18">
    <location>
        <begin position="1"/>
        <end position="13"/>
    </location>
</feature>
<organism evidence="23 24">
    <name type="scientific">Dietzia cinnamea</name>
    <dbReference type="NCBI Taxonomy" id="321318"/>
    <lineage>
        <taxon>Bacteria</taxon>
        <taxon>Bacillati</taxon>
        <taxon>Actinomycetota</taxon>
        <taxon>Actinomycetes</taxon>
        <taxon>Mycobacteriales</taxon>
        <taxon>Dietziaceae</taxon>
        <taxon>Dietzia</taxon>
    </lineage>
</organism>
<dbReference type="Proteomes" id="UP001206890">
    <property type="component" value="Unassembled WGS sequence"/>
</dbReference>
<dbReference type="GO" id="GO:0046872">
    <property type="term" value="F:metal ion binding"/>
    <property type="evidence" value="ECO:0007669"/>
    <property type="project" value="UniProtKB-KW"/>
</dbReference>
<dbReference type="NCBIfam" id="NF047860">
    <property type="entry name" value="Tet-DihydfolSynFolCMyb"/>
    <property type="match status" value="1"/>
</dbReference>
<feature type="region of interest" description="Disordered" evidence="18">
    <location>
        <begin position="1"/>
        <end position="66"/>
    </location>
</feature>
<dbReference type="EC" id="6.3.2.12" evidence="6"/>
<dbReference type="InterPro" id="IPR018109">
    <property type="entry name" value="Folylpolyglutamate_synth_CS"/>
</dbReference>
<evidence type="ECO:0000256" key="13">
    <source>
        <dbReference type="ARBA" id="ARBA00022842"/>
    </source>
</evidence>
<evidence type="ECO:0000313" key="21">
    <source>
        <dbReference type="EMBL" id="MCT2117202.1"/>
    </source>
</evidence>
<evidence type="ECO:0000256" key="15">
    <source>
        <dbReference type="ARBA" id="ARBA00030592"/>
    </source>
</evidence>
<evidence type="ECO:0000256" key="12">
    <source>
        <dbReference type="ARBA" id="ARBA00022840"/>
    </source>
</evidence>
<dbReference type="PROSITE" id="PS01012">
    <property type="entry name" value="FOLYLPOLYGLU_SYNT_2"/>
    <property type="match status" value="1"/>
</dbReference>
<dbReference type="AlphaFoldDB" id="A0A4R3ZZP3"/>
<comment type="cofactor">
    <cofactor evidence="1">
        <name>Mg(2+)</name>
        <dbReference type="ChEBI" id="CHEBI:18420"/>
    </cofactor>
</comment>
<gene>
    <name evidence="22" type="ORF">AB6N35_11870</name>
    <name evidence="23" type="ORF">EDD19_101121</name>
    <name evidence="21" type="ORF">M3D93_05455</name>
</gene>
<dbReference type="InterPro" id="IPR004101">
    <property type="entry name" value="Mur_ligase_C"/>
</dbReference>
<name>A0A4R3ZZP3_9ACTN</name>
<evidence type="ECO:0000256" key="3">
    <source>
        <dbReference type="ARBA" id="ARBA00005150"/>
    </source>
</evidence>
<dbReference type="EMBL" id="JBFTEZ010000002">
    <property type="protein sequence ID" value="MEX6465019.1"/>
    <property type="molecule type" value="Genomic_DNA"/>
</dbReference>
<comment type="pathway">
    <text evidence="2">Cofactor biosynthesis; tetrahydrofolate biosynthesis; 7,8-dihydrofolate from 2-amino-4-hydroxy-6-hydroxymethyl-7,8-dihydropteridine diphosphate and 4-aminobenzoate: step 2/2.</text>
</comment>
<dbReference type="Proteomes" id="UP001560293">
    <property type="component" value="Unassembled WGS sequence"/>
</dbReference>
<evidence type="ECO:0000256" key="2">
    <source>
        <dbReference type="ARBA" id="ARBA00004799"/>
    </source>
</evidence>
<dbReference type="PANTHER" id="PTHR11136">
    <property type="entry name" value="FOLYLPOLYGLUTAMATE SYNTHASE-RELATED"/>
    <property type="match status" value="1"/>
</dbReference>
<dbReference type="SUPFAM" id="SSF53244">
    <property type="entry name" value="MurD-like peptide ligases, peptide-binding domain"/>
    <property type="match status" value="1"/>
</dbReference>
<comment type="pathway">
    <text evidence="3">Cofactor biosynthesis; tetrahydrofolylpolyglutamate biosynthesis.</text>
</comment>
<reference evidence="25" key="3">
    <citation type="submission" date="2024-07" db="EMBL/GenBank/DDBJ databases">
        <title>Pseudomonas strain that inhibits Aeromonas fish pathogens.</title>
        <authorList>
            <person name="Wildschutte H."/>
        </authorList>
    </citation>
    <scope>NUCLEOTIDE SEQUENCE [LARGE SCALE GENOMIC DNA]</scope>
    <source>
        <strain evidence="25">n60</strain>
    </source>
</reference>
<reference evidence="22" key="4">
    <citation type="submission" date="2024-07" db="EMBL/GenBank/DDBJ databases">
        <authorList>
            <person name="Wildschutte H."/>
        </authorList>
    </citation>
    <scope>NUCLEOTIDE SEQUENCE</scope>
    <source>
        <strain evidence="22">N60</strain>
    </source>
</reference>
<dbReference type="Gene3D" id="3.90.190.20">
    <property type="entry name" value="Mur ligase, C-terminal domain"/>
    <property type="match status" value="1"/>
</dbReference>
<dbReference type="GO" id="GO:0005737">
    <property type="term" value="C:cytoplasm"/>
    <property type="evidence" value="ECO:0007669"/>
    <property type="project" value="TreeGrafter"/>
</dbReference>
<evidence type="ECO:0000256" key="8">
    <source>
        <dbReference type="ARBA" id="ARBA00019357"/>
    </source>
</evidence>
<evidence type="ECO:0000256" key="10">
    <source>
        <dbReference type="ARBA" id="ARBA00022723"/>
    </source>
</evidence>
<dbReference type="Pfam" id="PF08245">
    <property type="entry name" value="Mur_ligase_M"/>
    <property type="match status" value="1"/>
</dbReference>
<dbReference type="PANTHER" id="PTHR11136:SF0">
    <property type="entry name" value="DIHYDROFOLATE SYNTHETASE-RELATED"/>
    <property type="match status" value="1"/>
</dbReference>
<evidence type="ECO:0000256" key="1">
    <source>
        <dbReference type="ARBA" id="ARBA00001946"/>
    </source>
</evidence>
<evidence type="ECO:0000256" key="9">
    <source>
        <dbReference type="ARBA" id="ARBA00022598"/>
    </source>
</evidence>
<dbReference type="Proteomes" id="UP000295805">
    <property type="component" value="Unassembled WGS sequence"/>
</dbReference>
<dbReference type="InterPro" id="IPR001645">
    <property type="entry name" value="Folylpolyglutamate_synth"/>
</dbReference>
<evidence type="ECO:0000313" key="23">
    <source>
        <dbReference type="EMBL" id="TCW26711.1"/>
    </source>
</evidence>
<keyword evidence="13" id="KW-0460">Magnesium</keyword>
<evidence type="ECO:0000256" key="7">
    <source>
        <dbReference type="ARBA" id="ARBA00013025"/>
    </source>
</evidence>
<comment type="catalytic activity">
    <reaction evidence="17">
        <text>7,8-dihydropteroate + L-glutamate + ATP = 7,8-dihydrofolate + ADP + phosphate + H(+)</text>
        <dbReference type="Rhea" id="RHEA:23584"/>
        <dbReference type="ChEBI" id="CHEBI:15378"/>
        <dbReference type="ChEBI" id="CHEBI:17839"/>
        <dbReference type="ChEBI" id="CHEBI:29985"/>
        <dbReference type="ChEBI" id="CHEBI:30616"/>
        <dbReference type="ChEBI" id="CHEBI:43474"/>
        <dbReference type="ChEBI" id="CHEBI:57451"/>
        <dbReference type="ChEBI" id="CHEBI:456216"/>
        <dbReference type="EC" id="6.3.2.12"/>
    </reaction>
</comment>
<dbReference type="FunFam" id="3.40.1190.10:FF:000004">
    <property type="entry name" value="Dihydrofolate synthase/folylpolyglutamate synthase"/>
    <property type="match status" value="1"/>
</dbReference>
<evidence type="ECO:0000259" key="20">
    <source>
        <dbReference type="Pfam" id="PF08245"/>
    </source>
</evidence>
<keyword evidence="9 22" id="KW-0436">Ligase</keyword>
<evidence type="ECO:0000256" key="6">
    <source>
        <dbReference type="ARBA" id="ARBA00013023"/>
    </source>
</evidence>
<evidence type="ECO:0000256" key="17">
    <source>
        <dbReference type="ARBA" id="ARBA00049161"/>
    </source>
</evidence>
<dbReference type="GO" id="GO:0008841">
    <property type="term" value="F:dihydrofolate synthase activity"/>
    <property type="evidence" value="ECO:0007669"/>
    <property type="project" value="UniProtKB-EC"/>
</dbReference>
<dbReference type="InterPro" id="IPR036565">
    <property type="entry name" value="Mur-like_cat_sf"/>
</dbReference>
<dbReference type="GeneID" id="89530068"/>
<dbReference type="EC" id="6.3.2.17" evidence="7"/>
<evidence type="ECO:0000256" key="18">
    <source>
        <dbReference type="SAM" id="MobiDB-lite"/>
    </source>
</evidence>
<dbReference type="Gene3D" id="3.40.1190.10">
    <property type="entry name" value="Mur-like, catalytic domain"/>
    <property type="match status" value="1"/>
</dbReference>
<dbReference type="EMBL" id="SMCX01000001">
    <property type="protein sequence ID" value="TCW26711.1"/>
    <property type="molecule type" value="Genomic_DNA"/>
</dbReference>
<evidence type="ECO:0000256" key="4">
    <source>
        <dbReference type="ARBA" id="ARBA00008276"/>
    </source>
</evidence>
<accession>A0A4R3ZZP3</accession>
<reference evidence="21" key="2">
    <citation type="submission" date="2022-04" db="EMBL/GenBank/DDBJ databases">
        <title>Human microbiome associated bacterial genomes.</title>
        <authorList>
            <person name="Sandstrom S."/>
            <person name="Salamzade R."/>
            <person name="Kalan L.R."/>
        </authorList>
    </citation>
    <scope>NUCLEOTIDE SEQUENCE</scope>
    <source>
        <strain evidence="21">P3-SID1762</strain>
    </source>
</reference>
<dbReference type="GO" id="GO:0005524">
    <property type="term" value="F:ATP binding"/>
    <property type="evidence" value="ECO:0007669"/>
    <property type="project" value="UniProtKB-KW"/>
</dbReference>
<feature type="compositionally biased region" description="Acidic residues" evidence="18">
    <location>
        <begin position="14"/>
        <end position="29"/>
    </location>
</feature>
<dbReference type="EMBL" id="JALXTC010000017">
    <property type="protein sequence ID" value="MCT2117202.1"/>
    <property type="molecule type" value="Genomic_DNA"/>
</dbReference>